<comment type="caution">
    <text evidence="1">The sequence shown here is derived from an EMBL/GenBank/DDBJ whole genome shotgun (WGS) entry which is preliminary data.</text>
</comment>
<sequence length="86" mass="9916">MYMRPLIYDAKFNVEEETIQAMAWSSFSNLKPTSFVKEFILVRKPLHLDLATINKTRPSCARVKELVDLEVVNEASNTSRVEKVQV</sequence>
<organism evidence="1 2">
    <name type="scientific">Solanum bulbocastanum</name>
    <name type="common">Wild potato</name>
    <dbReference type="NCBI Taxonomy" id="147425"/>
    <lineage>
        <taxon>Eukaryota</taxon>
        <taxon>Viridiplantae</taxon>
        <taxon>Streptophyta</taxon>
        <taxon>Embryophyta</taxon>
        <taxon>Tracheophyta</taxon>
        <taxon>Spermatophyta</taxon>
        <taxon>Magnoliopsida</taxon>
        <taxon>eudicotyledons</taxon>
        <taxon>Gunneridae</taxon>
        <taxon>Pentapetalae</taxon>
        <taxon>asterids</taxon>
        <taxon>lamiids</taxon>
        <taxon>Solanales</taxon>
        <taxon>Solanaceae</taxon>
        <taxon>Solanoideae</taxon>
        <taxon>Solaneae</taxon>
        <taxon>Solanum</taxon>
    </lineage>
</organism>
<name>A0AAN8T5K3_SOLBU</name>
<proteinExistence type="predicted"/>
<reference evidence="1 2" key="1">
    <citation type="submission" date="2024-02" db="EMBL/GenBank/DDBJ databases">
        <title>de novo genome assembly of Solanum bulbocastanum strain 11H21.</title>
        <authorList>
            <person name="Hosaka A.J."/>
        </authorList>
    </citation>
    <scope>NUCLEOTIDE SEQUENCE [LARGE SCALE GENOMIC DNA]</scope>
    <source>
        <tissue evidence="1">Young leaves</tissue>
    </source>
</reference>
<protein>
    <submittedName>
        <fullName evidence="1">Uncharacterized protein</fullName>
    </submittedName>
</protein>
<evidence type="ECO:0000313" key="1">
    <source>
        <dbReference type="EMBL" id="KAK6780139.1"/>
    </source>
</evidence>
<accession>A0AAN8T5K3</accession>
<gene>
    <name evidence="1" type="ORF">RDI58_022323</name>
</gene>
<dbReference type="EMBL" id="JBANQN010000009">
    <property type="protein sequence ID" value="KAK6780139.1"/>
    <property type="molecule type" value="Genomic_DNA"/>
</dbReference>
<evidence type="ECO:0000313" key="2">
    <source>
        <dbReference type="Proteomes" id="UP001371456"/>
    </source>
</evidence>
<dbReference type="AlphaFoldDB" id="A0AAN8T5K3"/>
<dbReference type="Proteomes" id="UP001371456">
    <property type="component" value="Unassembled WGS sequence"/>
</dbReference>
<keyword evidence="2" id="KW-1185">Reference proteome</keyword>